<dbReference type="EMBL" id="LR796423">
    <property type="protein sequence ID" value="CAB4143412.1"/>
    <property type="molecule type" value="Genomic_DNA"/>
</dbReference>
<dbReference type="InterPro" id="IPR011604">
    <property type="entry name" value="PDDEXK-like_dom_sf"/>
</dbReference>
<dbReference type="InterPro" id="IPR038726">
    <property type="entry name" value="PDDEXK_AddAB-type"/>
</dbReference>
<organism evidence="2">
    <name type="scientific">uncultured Caudovirales phage</name>
    <dbReference type="NCBI Taxonomy" id="2100421"/>
    <lineage>
        <taxon>Viruses</taxon>
        <taxon>Duplodnaviria</taxon>
        <taxon>Heunggongvirae</taxon>
        <taxon>Uroviricota</taxon>
        <taxon>Caudoviricetes</taxon>
        <taxon>Peduoviridae</taxon>
        <taxon>Maltschvirus</taxon>
        <taxon>Maltschvirus maltsch</taxon>
    </lineage>
</organism>
<feature type="domain" description="PD-(D/E)XK endonuclease-like" evidence="1">
    <location>
        <begin position="91"/>
        <end position="184"/>
    </location>
</feature>
<sequence>MFNLDLIELPSLIRIDGEQRHYQTPTGQKYPSVTTVLSKTKDQTHLNAWRQRIGEDAAAKITAQAGRRGTATHLLCEKFVLNQPIDLKEEMPLSVHLFKQLEGVLKQNVNNIRVSEGSLFSHKLKVAGSVDLIANYGNHAAIIDFKTSRANKRKDWIEDYFMQCAMYSYMFWEMTQLHHPTLVVAIAVEEENQPQVFIEHVNDWIDKAQDRCKKYHMAK</sequence>
<dbReference type="SUPFAM" id="SSF52980">
    <property type="entry name" value="Restriction endonuclease-like"/>
    <property type="match status" value="1"/>
</dbReference>
<evidence type="ECO:0000259" key="1">
    <source>
        <dbReference type="Pfam" id="PF12705"/>
    </source>
</evidence>
<accession>A0A6J5MAZ9</accession>
<reference evidence="2" key="1">
    <citation type="submission" date="2020-04" db="EMBL/GenBank/DDBJ databases">
        <authorList>
            <person name="Chiriac C."/>
            <person name="Salcher M."/>
            <person name="Ghai R."/>
            <person name="Kavagutti S V."/>
        </authorList>
    </citation>
    <scope>NUCLEOTIDE SEQUENCE</scope>
</reference>
<dbReference type="InterPro" id="IPR011335">
    <property type="entry name" value="Restrct_endonuc-II-like"/>
</dbReference>
<protein>
    <submittedName>
        <fullName evidence="2">PD-(D/E)XK nuclease superfamily</fullName>
    </submittedName>
</protein>
<name>A0A6J5MAZ9_9CAUD</name>
<gene>
    <name evidence="2" type="ORF">UFOVP447_141</name>
</gene>
<dbReference type="Pfam" id="PF12705">
    <property type="entry name" value="PDDEXK_1"/>
    <property type="match status" value="1"/>
</dbReference>
<dbReference type="PANTHER" id="PTHR31340:SF3">
    <property type="entry name" value="MITOCHONDRIAL GENOME MAINTENANCE EXONUCLEASE 1"/>
    <property type="match status" value="1"/>
</dbReference>
<dbReference type="PANTHER" id="PTHR31340">
    <property type="entry name" value="MITOCHONDRIAL GENOME MAINTENANCE EXONUCLEASE 1"/>
    <property type="match status" value="1"/>
</dbReference>
<evidence type="ECO:0000313" key="2">
    <source>
        <dbReference type="EMBL" id="CAB4143412.1"/>
    </source>
</evidence>
<dbReference type="Gene3D" id="3.90.320.10">
    <property type="match status" value="1"/>
</dbReference>
<proteinExistence type="predicted"/>